<dbReference type="InterPro" id="IPR013087">
    <property type="entry name" value="Znf_C2H2_type"/>
</dbReference>
<protein>
    <recommendedName>
        <fullName evidence="2">C2H2-type domain-containing protein</fullName>
    </recommendedName>
</protein>
<gene>
    <name evidence="3" type="ORF">CSOL1703_00003025</name>
</gene>
<proteinExistence type="predicted"/>
<feature type="compositionally biased region" description="Low complexity" evidence="1">
    <location>
        <begin position="123"/>
        <end position="143"/>
    </location>
</feature>
<dbReference type="EMBL" id="CABFOC020000002">
    <property type="protein sequence ID" value="CAH0037833.1"/>
    <property type="molecule type" value="Genomic_DNA"/>
</dbReference>
<name>A0A9N9VZZ4_9HYPO</name>
<accession>A0A9N9VZZ4</accession>
<reference evidence="3" key="1">
    <citation type="submission" date="2021-10" db="EMBL/GenBank/DDBJ databases">
        <authorList>
            <person name="Piombo E."/>
        </authorList>
    </citation>
    <scope>NUCLEOTIDE SEQUENCE</scope>
</reference>
<comment type="caution">
    <text evidence="3">The sequence shown here is derived from an EMBL/GenBank/DDBJ whole genome shotgun (WGS) entry which is preliminary data.</text>
</comment>
<feature type="domain" description="C2H2-type" evidence="2">
    <location>
        <begin position="203"/>
        <end position="229"/>
    </location>
</feature>
<dbReference type="Proteomes" id="UP000775872">
    <property type="component" value="Unassembled WGS sequence"/>
</dbReference>
<evidence type="ECO:0000313" key="4">
    <source>
        <dbReference type="Proteomes" id="UP000775872"/>
    </source>
</evidence>
<dbReference type="SMART" id="SM00355">
    <property type="entry name" value="ZnF_C2H2"/>
    <property type="match status" value="2"/>
</dbReference>
<dbReference type="AlphaFoldDB" id="A0A9N9VZZ4"/>
<feature type="region of interest" description="Disordered" evidence="1">
    <location>
        <begin position="120"/>
        <end position="172"/>
    </location>
</feature>
<organism evidence="3 4">
    <name type="scientific">Clonostachys solani</name>
    <dbReference type="NCBI Taxonomy" id="160281"/>
    <lineage>
        <taxon>Eukaryota</taxon>
        <taxon>Fungi</taxon>
        <taxon>Dikarya</taxon>
        <taxon>Ascomycota</taxon>
        <taxon>Pezizomycotina</taxon>
        <taxon>Sordariomycetes</taxon>
        <taxon>Hypocreomycetidae</taxon>
        <taxon>Hypocreales</taxon>
        <taxon>Bionectriaceae</taxon>
        <taxon>Clonostachys</taxon>
    </lineage>
</organism>
<feature type="region of interest" description="Disordered" evidence="1">
    <location>
        <begin position="1"/>
        <end position="28"/>
    </location>
</feature>
<feature type="compositionally biased region" description="Basic and acidic residues" evidence="1">
    <location>
        <begin position="246"/>
        <end position="257"/>
    </location>
</feature>
<feature type="compositionally biased region" description="Basic residues" evidence="1">
    <location>
        <begin position="8"/>
        <end position="18"/>
    </location>
</feature>
<feature type="region of interest" description="Disordered" evidence="1">
    <location>
        <begin position="833"/>
        <end position="854"/>
    </location>
</feature>
<evidence type="ECO:0000256" key="1">
    <source>
        <dbReference type="SAM" id="MobiDB-lite"/>
    </source>
</evidence>
<evidence type="ECO:0000313" key="3">
    <source>
        <dbReference type="EMBL" id="CAH0037833.1"/>
    </source>
</evidence>
<feature type="domain" description="C2H2-type" evidence="2">
    <location>
        <begin position="175"/>
        <end position="201"/>
    </location>
</feature>
<dbReference type="OrthoDB" id="5242988at2759"/>
<sequence>MGPSTRQGRWRRQQHHHLPSPTPTVETGLTFRRPGVLEEVDASFAPFYKEKLPSFPAGPQIGFPNQDDYHHNHAWATTEGDHWFPQYAAPDGVIVQPELPAGLPPFPSAHWLAGVGLNPHRPSSTVSSSTRASSLESTGSSLSPVQTDASDTRTVRSRSRNPSPLRRALGDPSPHVCNWAGCDSASFTTRTKLVWHVQAEHLLICPAPGCTEKDFGSTRLLSAHLSVVHPDQGIEDVKDWQLVAQPDKKKQQEEQQRKQQQQIQIPPQRNHFALPPKPAQPTSAPARQGGDIMTQQLSAIARSKRKCQEQLRSVVEKKVKRKMGQSPPASSPSDFVRNRVSSLVDTASFPIVFEHAILPFLVEFVPVWAGPRHVISVCRGKTRESRRISIMTEKEMSFTRKVIIARHVRDLLPENHRPNVSFTFPTGKVCRTHSAWARGLSKEHPDDICMARNPYCFRVPCMGDSVGIAGNESHTESTATLGPCLDVDGGTFWLCNFHPFLEAYGTTNVVKVEHPSPRDRASCIENAHDAISPHTDFHIGDLVVTSGLNLQTTRISHDPYWEDCGKESPLVVTDWALVSSHSSRANMLRRFPSETHPTTKEALVKLTSAVSPGASVLSSGRTSGFQRGQICEIPAYISGEENGTEKATREWFIEEPWPCNDEEAWIRGGIGVEGDSGAAVVDSESHALVGQIWGRNKYFGAGQRITFFTPVADIFDDIQEKCGQEKRPQLPQYRDEADRLAMLPTCRQCYDLRTYLDSRRSSRVSLASMMISGDADHDVTSIEAVSELDTPRDYSRGLGPDEAFLGFLSPGQHVAISEGFDVSSPYARTLELDTADEDAKPVPTSLGHPKKRALDSMAPVAWQALCSGGTKKQKTS</sequence>
<feature type="compositionally biased region" description="Low complexity" evidence="1">
    <location>
        <begin position="258"/>
        <end position="269"/>
    </location>
</feature>
<feature type="region of interest" description="Disordered" evidence="1">
    <location>
        <begin position="246"/>
        <end position="289"/>
    </location>
</feature>
<evidence type="ECO:0000259" key="2">
    <source>
        <dbReference type="SMART" id="SM00355"/>
    </source>
</evidence>
<keyword evidence="4" id="KW-1185">Reference proteome</keyword>